<feature type="coiled-coil region" evidence="3">
    <location>
        <begin position="199"/>
        <end position="264"/>
    </location>
</feature>
<evidence type="ECO:0000256" key="3">
    <source>
        <dbReference type="SAM" id="Coils"/>
    </source>
</evidence>
<dbReference type="SUPFAM" id="SSF56954">
    <property type="entry name" value="Outer membrane efflux proteins (OEP)"/>
    <property type="match status" value="1"/>
</dbReference>
<evidence type="ECO:0000256" key="1">
    <source>
        <dbReference type="ARBA" id="ARBA00007613"/>
    </source>
</evidence>
<dbReference type="InterPro" id="IPR010131">
    <property type="entry name" value="MdtP/NodT-like"/>
</dbReference>
<proteinExistence type="inferred from homology"/>
<accession>A0A1H7CE10</accession>
<sequence>MRKLPEQLVGAALVILVSVLFNSIGYAAESTADAKYEGLTKESWTDLALKYPEPYFEQDEKAALSPEILANWWSVMQDDTLTRLITLSLQQNKDLLSARARVNEARAALGISKATLLPWLDANGSWTRTDTSENSPYTGLRGFHTDYKLGMDASWEIDVFGRQRENVRAASASLQAEHASLYANWVTLSSEVAMNYISLRALQERLEIVKEQVKSQEKSIELLQAKRDAGLISDLPSTQASYTLQQMQAEIPELKTSISETMNRLAILTGSLPGSLQATLQKNSGLPDINPQLYAAIPADSLRQRPDIHAAERKLAAQLAKTKAAKGDLKPKFSLFGSLGWESENSGSLISIGSKGFSIGPQISLPIFHAGAIHRNIDVQTEKEKEYFADYENTVLQAVAEVRNSLTGLSQERERKEALQKGTKSAKDALELAQNSYENGLTDYHDVLDAQRNLLKLQNDYVVSKGQELTDLVQLFKAMGGGWSPLENDEINNSNIKNAEKVRKQ</sequence>
<comment type="subcellular location">
    <subcellularLocation>
        <location evidence="2">Cell membrane</location>
        <topology evidence="2">Lipid-anchor</topology>
    </subcellularLocation>
</comment>
<dbReference type="GO" id="GO:0005886">
    <property type="term" value="C:plasma membrane"/>
    <property type="evidence" value="ECO:0007669"/>
    <property type="project" value="UniProtKB-SubCell"/>
</dbReference>
<gene>
    <name evidence="4" type="ORF">SAMN05660742_11988</name>
</gene>
<dbReference type="STRING" id="84035.SAMN05660742_11988"/>
<keyword evidence="2" id="KW-0472">Membrane</keyword>
<dbReference type="NCBIfam" id="TIGR01845">
    <property type="entry name" value="outer_NodT"/>
    <property type="match status" value="1"/>
</dbReference>
<organism evidence="4 5">
    <name type="scientific">Propionispira arboris</name>
    <dbReference type="NCBI Taxonomy" id="84035"/>
    <lineage>
        <taxon>Bacteria</taxon>
        <taxon>Bacillati</taxon>
        <taxon>Bacillota</taxon>
        <taxon>Negativicutes</taxon>
        <taxon>Selenomonadales</taxon>
        <taxon>Selenomonadaceae</taxon>
        <taxon>Propionispira</taxon>
    </lineage>
</organism>
<dbReference type="RefSeq" id="WP_091834261.1">
    <property type="nucleotide sequence ID" value="NZ_FNZK01000019.1"/>
</dbReference>
<dbReference type="Gene3D" id="2.20.200.10">
    <property type="entry name" value="Outer membrane efflux proteins (OEP)"/>
    <property type="match status" value="1"/>
</dbReference>
<protein>
    <submittedName>
        <fullName evidence="4">Efflux transporter, outer membrane factor (OMF) lipoprotein, NodT family</fullName>
    </submittedName>
</protein>
<keyword evidence="2" id="KW-0812">Transmembrane</keyword>
<dbReference type="PANTHER" id="PTHR30203">
    <property type="entry name" value="OUTER MEMBRANE CATION EFFLUX PROTEIN"/>
    <property type="match status" value="1"/>
</dbReference>
<reference evidence="4 5" key="1">
    <citation type="submission" date="2016-10" db="EMBL/GenBank/DDBJ databases">
        <authorList>
            <person name="de Groot N.N."/>
        </authorList>
    </citation>
    <scope>NUCLEOTIDE SEQUENCE [LARGE SCALE GENOMIC DNA]</scope>
    <source>
        <strain evidence="4 5">DSM 2179</strain>
    </source>
</reference>
<dbReference type="InterPro" id="IPR003423">
    <property type="entry name" value="OMP_efflux"/>
</dbReference>
<name>A0A1H7CE10_9FIRM</name>
<evidence type="ECO:0000313" key="4">
    <source>
        <dbReference type="EMBL" id="SEJ84870.1"/>
    </source>
</evidence>
<evidence type="ECO:0000313" key="5">
    <source>
        <dbReference type="Proteomes" id="UP000199662"/>
    </source>
</evidence>
<dbReference type="Pfam" id="PF02321">
    <property type="entry name" value="OEP"/>
    <property type="match status" value="2"/>
</dbReference>
<evidence type="ECO:0000256" key="2">
    <source>
        <dbReference type="RuleBase" id="RU362097"/>
    </source>
</evidence>
<keyword evidence="5" id="KW-1185">Reference proteome</keyword>
<dbReference type="AlphaFoldDB" id="A0A1H7CE10"/>
<dbReference type="PANTHER" id="PTHR30203:SF31">
    <property type="entry name" value="RND EFFLUX SYSTEM, OUTER MEMBRANE LIPOPROTEIN, NODT"/>
    <property type="match status" value="1"/>
</dbReference>
<dbReference type="GO" id="GO:0015562">
    <property type="term" value="F:efflux transmembrane transporter activity"/>
    <property type="evidence" value="ECO:0007669"/>
    <property type="project" value="InterPro"/>
</dbReference>
<dbReference type="Proteomes" id="UP000199662">
    <property type="component" value="Unassembled WGS sequence"/>
</dbReference>
<keyword evidence="2" id="KW-0564">Palmitate</keyword>
<keyword evidence="2" id="KW-1134">Transmembrane beta strand</keyword>
<keyword evidence="3" id="KW-0175">Coiled coil</keyword>
<dbReference type="Gene3D" id="1.20.1600.10">
    <property type="entry name" value="Outer membrane efflux proteins (OEP)"/>
    <property type="match status" value="1"/>
</dbReference>
<keyword evidence="2 4" id="KW-0449">Lipoprotein</keyword>
<dbReference type="EMBL" id="FNZK01000019">
    <property type="protein sequence ID" value="SEJ84870.1"/>
    <property type="molecule type" value="Genomic_DNA"/>
</dbReference>
<comment type="similarity">
    <text evidence="1 2">Belongs to the outer membrane factor (OMF) (TC 1.B.17) family.</text>
</comment>